<dbReference type="NCBIfam" id="TIGR01494">
    <property type="entry name" value="ATPase_P-type"/>
    <property type="match status" value="2"/>
</dbReference>
<evidence type="ECO:0000256" key="3">
    <source>
        <dbReference type="ARBA" id="ARBA00022448"/>
    </source>
</evidence>
<evidence type="ECO:0000256" key="12">
    <source>
        <dbReference type="ARBA" id="ARBA00022989"/>
    </source>
</evidence>
<dbReference type="STRING" id="1384459.GL4_1309"/>
<evidence type="ECO:0000256" key="7">
    <source>
        <dbReference type="ARBA" id="ARBA00022723"/>
    </source>
</evidence>
<keyword evidence="6 15" id="KW-0812">Transmembrane</keyword>
<dbReference type="Gene3D" id="3.40.1110.10">
    <property type="entry name" value="Calcium-transporting ATPase, cytoplasmic domain N"/>
    <property type="match status" value="1"/>
</dbReference>
<dbReference type="GO" id="GO:0005886">
    <property type="term" value="C:plasma membrane"/>
    <property type="evidence" value="ECO:0007669"/>
    <property type="project" value="UniProtKB-SubCell"/>
</dbReference>
<evidence type="ECO:0000256" key="10">
    <source>
        <dbReference type="ARBA" id="ARBA00022842"/>
    </source>
</evidence>
<evidence type="ECO:0000313" key="17">
    <source>
        <dbReference type="EMBL" id="BAQ16767.1"/>
    </source>
</evidence>
<dbReference type="InterPro" id="IPR008250">
    <property type="entry name" value="ATPase_P-typ_transduc_dom_A_sf"/>
</dbReference>
<feature type="domain" description="HMA" evidence="16">
    <location>
        <begin position="1"/>
        <end position="65"/>
    </location>
</feature>
<keyword evidence="17" id="KW-0378">Hydrolase</keyword>
<feature type="transmembrane region" description="Helical" evidence="15">
    <location>
        <begin position="653"/>
        <end position="673"/>
    </location>
</feature>
<dbReference type="InterPro" id="IPR023299">
    <property type="entry name" value="ATPase_P-typ_cyto_dom_N"/>
</dbReference>
<dbReference type="KEGG" id="mcg:GL4_1309"/>
<organism evidence="17 18">
    <name type="scientific">Methyloceanibacter caenitepidi</name>
    <dbReference type="NCBI Taxonomy" id="1384459"/>
    <lineage>
        <taxon>Bacteria</taxon>
        <taxon>Pseudomonadati</taxon>
        <taxon>Pseudomonadota</taxon>
        <taxon>Alphaproteobacteria</taxon>
        <taxon>Hyphomicrobiales</taxon>
        <taxon>Hyphomicrobiaceae</taxon>
        <taxon>Methyloceanibacter</taxon>
    </lineage>
</organism>
<dbReference type="InterPro" id="IPR036412">
    <property type="entry name" value="HAD-like_sf"/>
</dbReference>
<keyword evidence="7 15" id="KW-0479">Metal-binding</keyword>
<dbReference type="AlphaFoldDB" id="A0A0A8K2M8"/>
<dbReference type="InterPro" id="IPR036163">
    <property type="entry name" value="HMA_dom_sf"/>
</dbReference>
<feature type="transmembrane region" description="Helical" evidence="15">
    <location>
        <begin position="335"/>
        <end position="358"/>
    </location>
</feature>
<dbReference type="Pfam" id="PF00403">
    <property type="entry name" value="HMA"/>
    <property type="match status" value="1"/>
</dbReference>
<dbReference type="CDD" id="cd00371">
    <property type="entry name" value="HMA"/>
    <property type="match status" value="1"/>
</dbReference>
<dbReference type="Pfam" id="PF00702">
    <property type="entry name" value="Hydrolase"/>
    <property type="match status" value="1"/>
</dbReference>
<dbReference type="InterPro" id="IPR006121">
    <property type="entry name" value="HMA_dom"/>
</dbReference>
<evidence type="ECO:0000256" key="11">
    <source>
        <dbReference type="ARBA" id="ARBA00022967"/>
    </source>
</evidence>
<feature type="transmembrane region" description="Helical" evidence="15">
    <location>
        <begin position="179"/>
        <end position="197"/>
    </location>
</feature>
<dbReference type="NCBIfam" id="TIGR01511">
    <property type="entry name" value="ATPase-IB1_Cu"/>
    <property type="match status" value="1"/>
</dbReference>
<dbReference type="InterPro" id="IPR023298">
    <property type="entry name" value="ATPase_P-typ_TM_dom_sf"/>
</dbReference>
<dbReference type="EMBL" id="AP014648">
    <property type="protein sequence ID" value="BAQ16767.1"/>
    <property type="molecule type" value="Genomic_DNA"/>
</dbReference>
<dbReference type="PROSITE" id="PS00154">
    <property type="entry name" value="ATPASE_E1_E2"/>
    <property type="match status" value="1"/>
</dbReference>
<keyword evidence="14 15" id="KW-0472">Membrane</keyword>
<dbReference type="Gene3D" id="2.70.150.10">
    <property type="entry name" value="Calcium-transporting ATPase, cytoplasmic transduction domain A"/>
    <property type="match status" value="1"/>
</dbReference>
<dbReference type="InterPro" id="IPR001757">
    <property type="entry name" value="P_typ_ATPase"/>
</dbReference>
<protein>
    <submittedName>
        <fullName evidence="17">Type cbb3 cytochrome oxidase biogenesis protein CcoI</fullName>
        <ecNumber evidence="17">3.6.3.4</ecNumber>
    </submittedName>
</protein>
<reference evidence="17 18" key="1">
    <citation type="submission" date="2014-09" db="EMBL/GenBank/DDBJ databases">
        <title>Genome sequencing of Methyloceanibacter caenitepidi Gela4.</title>
        <authorList>
            <person name="Takeuchi M."/>
            <person name="Susumu S."/>
            <person name="Kamagata Y."/>
            <person name="Oshima K."/>
            <person name="Hattori M."/>
            <person name="Iwasaki W."/>
        </authorList>
    </citation>
    <scope>NUCLEOTIDE SEQUENCE [LARGE SCALE GENOMIC DNA]</scope>
    <source>
        <strain evidence="17 18">Gela4</strain>
    </source>
</reference>
<evidence type="ECO:0000256" key="15">
    <source>
        <dbReference type="RuleBase" id="RU362081"/>
    </source>
</evidence>
<dbReference type="SUPFAM" id="SSF81665">
    <property type="entry name" value="Calcium ATPase, transmembrane domain M"/>
    <property type="match status" value="1"/>
</dbReference>
<feature type="transmembrane region" description="Helical" evidence="15">
    <location>
        <begin position="118"/>
        <end position="143"/>
    </location>
</feature>
<dbReference type="SUPFAM" id="SSF56784">
    <property type="entry name" value="HAD-like"/>
    <property type="match status" value="1"/>
</dbReference>
<dbReference type="Proteomes" id="UP000031643">
    <property type="component" value="Chromosome"/>
</dbReference>
<dbReference type="InterPro" id="IPR027256">
    <property type="entry name" value="P-typ_ATPase_IB"/>
</dbReference>
<proteinExistence type="inferred from homology"/>
<keyword evidence="13" id="KW-0406">Ion transport</keyword>
<keyword evidence="3" id="KW-0813">Transport</keyword>
<evidence type="ECO:0000256" key="9">
    <source>
        <dbReference type="ARBA" id="ARBA00022840"/>
    </source>
</evidence>
<keyword evidence="9 15" id="KW-0067">ATP-binding</keyword>
<keyword evidence="11" id="KW-1278">Translocase</keyword>
<sequence length="705" mass="74083">MTLAVEDMHCGGCLRSVERAALRVPGVATARASLAAKRLTATYDPATTCEADVIAALDRVGFEAALLEESKEDRGDQRQKYLLRRVAVAGFAAMNIMLISIAVWSGEGGDMDPALAQMFRWLSALIALPTVIYAGEPFFVSAYAALKGRRLNMDVPISLAIILATGMSIYQTTEASEQVYFDAAVTLLFFLLVGRYLDEALRVRARGEAQNLLSLQNGIVTLVADDGKQAKVAASTLRPGDRILVAVGERVGADGVVAHGTGEVDQSLITGETFPVTVADGAEVYAGTLNLTRSLEVEVTAADDATLLAEISRLMMAAEQGKARYRVLADRAAQIYAPAVHGLGLATFVGWLVFGASWQTALTYAIAVLIITCPCALALAVPVVQIAAASRLFKRGVMVKVPDGLERIAEIDTVVFDKTGTLTLGEPQLLDAETIPAEMLAAAGALASGSRHPFSRALVAAAQERLGSVEAARSVEETPGEGLSVETAHGEERLGSAAWCGVQGAGGHTAEVWYRRGAEEPVCFRFADRLRADAGETVAALKARGLGVALLSGDREGVVARTAQEAGIDDFVGELKPAGKILWLEERANEGRKVLMVGDGLNDAPALAAAHASMSPATAADISQRAADFIFQGRALSPVLEAVKTGCRARTMAFQNFGVALVYNAICVPLAMAGFVTPLIAAIVMSSSSILVTLNATRLAGGPRS</sequence>
<evidence type="ECO:0000256" key="6">
    <source>
        <dbReference type="ARBA" id="ARBA00022692"/>
    </source>
</evidence>
<dbReference type="EC" id="3.6.3.4" evidence="17"/>
<feature type="transmembrane region" description="Helical" evidence="15">
    <location>
        <begin position="86"/>
        <end position="106"/>
    </location>
</feature>
<dbReference type="Gene3D" id="3.40.50.1000">
    <property type="entry name" value="HAD superfamily/HAD-like"/>
    <property type="match status" value="1"/>
</dbReference>
<dbReference type="GO" id="GO:0016887">
    <property type="term" value="F:ATP hydrolysis activity"/>
    <property type="evidence" value="ECO:0007669"/>
    <property type="project" value="InterPro"/>
</dbReference>
<comment type="subcellular location">
    <subcellularLocation>
        <location evidence="1">Cell membrane</location>
        <topology evidence="1">Multi-pass membrane protein</topology>
    </subcellularLocation>
</comment>
<keyword evidence="10" id="KW-0460">Magnesium</keyword>
<keyword evidence="8 15" id="KW-0547">Nucleotide-binding</keyword>
<evidence type="ECO:0000256" key="4">
    <source>
        <dbReference type="ARBA" id="ARBA00022475"/>
    </source>
</evidence>
<evidence type="ECO:0000256" key="2">
    <source>
        <dbReference type="ARBA" id="ARBA00006024"/>
    </source>
</evidence>
<keyword evidence="5" id="KW-0597">Phosphoprotein</keyword>
<name>A0A0A8K2M8_9HYPH</name>
<dbReference type="PANTHER" id="PTHR43520">
    <property type="entry name" value="ATP7, ISOFORM B"/>
    <property type="match status" value="1"/>
</dbReference>
<evidence type="ECO:0000259" key="16">
    <source>
        <dbReference type="PROSITE" id="PS50846"/>
    </source>
</evidence>
<dbReference type="GO" id="GO:0005507">
    <property type="term" value="F:copper ion binding"/>
    <property type="evidence" value="ECO:0007669"/>
    <property type="project" value="TreeGrafter"/>
</dbReference>
<accession>A0A0A8K2M8</accession>
<comment type="similarity">
    <text evidence="2 15">Belongs to the cation transport ATPase (P-type) (TC 3.A.3) family. Type IB subfamily.</text>
</comment>
<evidence type="ECO:0000256" key="5">
    <source>
        <dbReference type="ARBA" id="ARBA00022553"/>
    </source>
</evidence>
<dbReference type="HOGENOM" id="CLU_001771_6_2_5"/>
<dbReference type="SUPFAM" id="SSF55008">
    <property type="entry name" value="HMA, heavy metal-associated domain"/>
    <property type="match status" value="1"/>
</dbReference>
<dbReference type="Gene3D" id="3.30.70.100">
    <property type="match status" value="1"/>
</dbReference>
<dbReference type="InterPro" id="IPR018303">
    <property type="entry name" value="ATPase_P-typ_P_site"/>
</dbReference>
<dbReference type="InterPro" id="IPR059000">
    <property type="entry name" value="ATPase_P-type_domA"/>
</dbReference>
<keyword evidence="18" id="KW-1185">Reference proteome</keyword>
<dbReference type="SUPFAM" id="SSF81653">
    <property type="entry name" value="Calcium ATPase, transduction domain A"/>
    <property type="match status" value="1"/>
</dbReference>
<evidence type="ECO:0000256" key="14">
    <source>
        <dbReference type="ARBA" id="ARBA00023136"/>
    </source>
</evidence>
<evidence type="ECO:0000256" key="1">
    <source>
        <dbReference type="ARBA" id="ARBA00004651"/>
    </source>
</evidence>
<dbReference type="GO" id="GO:0043682">
    <property type="term" value="F:P-type divalent copper transporter activity"/>
    <property type="evidence" value="ECO:0007669"/>
    <property type="project" value="TreeGrafter"/>
</dbReference>
<evidence type="ECO:0000256" key="13">
    <source>
        <dbReference type="ARBA" id="ARBA00023065"/>
    </source>
</evidence>
<dbReference type="GO" id="GO:0005524">
    <property type="term" value="F:ATP binding"/>
    <property type="evidence" value="ECO:0007669"/>
    <property type="project" value="UniProtKB-UniRule"/>
</dbReference>
<evidence type="ECO:0000313" key="18">
    <source>
        <dbReference type="Proteomes" id="UP000031643"/>
    </source>
</evidence>
<dbReference type="NCBIfam" id="TIGR01512">
    <property type="entry name" value="ATPase-IB2_Cd"/>
    <property type="match status" value="1"/>
</dbReference>
<feature type="transmembrane region" description="Helical" evidence="15">
    <location>
        <begin position="155"/>
        <end position="173"/>
    </location>
</feature>
<dbReference type="NCBIfam" id="TIGR01525">
    <property type="entry name" value="ATPase-IB_hvy"/>
    <property type="match status" value="1"/>
</dbReference>
<keyword evidence="12 15" id="KW-1133">Transmembrane helix</keyword>
<evidence type="ECO:0000256" key="8">
    <source>
        <dbReference type="ARBA" id="ARBA00022741"/>
    </source>
</evidence>
<dbReference type="InterPro" id="IPR023214">
    <property type="entry name" value="HAD_sf"/>
</dbReference>
<dbReference type="Pfam" id="PF00122">
    <property type="entry name" value="E1-E2_ATPase"/>
    <property type="match status" value="1"/>
</dbReference>
<dbReference type="PRINTS" id="PR00119">
    <property type="entry name" value="CATATPASE"/>
</dbReference>
<gene>
    <name evidence="17" type="ORF">GL4_1309</name>
</gene>
<dbReference type="PANTHER" id="PTHR43520:SF5">
    <property type="entry name" value="CATION-TRANSPORTING P-TYPE ATPASE-RELATED"/>
    <property type="match status" value="1"/>
</dbReference>
<keyword evidence="4 15" id="KW-1003">Cell membrane</keyword>
<dbReference type="PROSITE" id="PS50846">
    <property type="entry name" value="HMA_2"/>
    <property type="match status" value="1"/>
</dbReference>
<feature type="transmembrane region" description="Helical" evidence="15">
    <location>
        <begin position="364"/>
        <end position="388"/>
    </location>
</feature>
<dbReference type="GO" id="GO:0055070">
    <property type="term" value="P:copper ion homeostasis"/>
    <property type="evidence" value="ECO:0007669"/>
    <property type="project" value="TreeGrafter"/>
</dbReference>